<evidence type="ECO:0000313" key="10">
    <source>
        <dbReference type="Proteomes" id="UP000027361"/>
    </source>
</evidence>
<dbReference type="FunCoup" id="A0A066W4A2">
    <property type="interactions" value="255"/>
</dbReference>
<dbReference type="GO" id="GO:0006627">
    <property type="term" value="P:protein processing involved in protein targeting to mitochondrion"/>
    <property type="evidence" value="ECO:0007669"/>
    <property type="project" value="TreeGrafter"/>
</dbReference>
<keyword evidence="5" id="KW-0472">Membrane</keyword>
<dbReference type="OrthoDB" id="308440at2759"/>
<feature type="domain" description="Peptidase S26" evidence="8">
    <location>
        <begin position="103"/>
        <end position="140"/>
    </location>
</feature>
<feature type="active site" evidence="7">
    <location>
        <position position="81"/>
    </location>
</feature>
<dbReference type="GO" id="GO:0006465">
    <property type="term" value="P:signal peptide processing"/>
    <property type="evidence" value="ECO:0007669"/>
    <property type="project" value="InterPro"/>
</dbReference>
<dbReference type="PANTHER" id="PTHR12383">
    <property type="entry name" value="PROTEASE FAMILY S26 MITOCHONDRIAL INNER MEMBRANE PROTEASE-RELATED"/>
    <property type="match status" value="1"/>
</dbReference>
<dbReference type="RefSeq" id="XP_013243832.1">
    <property type="nucleotide sequence ID" value="XM_013388378.1"/>
</dbReference>
<evidence type="ECO:0000256" key="6">
    <source>
        <dbReference type="ARBA" id="ARBA00038445"/>
    </source>
</evidence>
<dbReference type="Pfam" id="PF10502">
    <property type="entry name" value="Peptidase_S26"/>
    <property type="match status" value="2"/>
</dbReference>
<comment type="similarity">
    <text evidence="6">Belongs to the peptidase S26 family. IMP1 subfamily.</text>
</comment>
<feature type="non-terminal residue" evidence="9">
    <location>
        <position position="141"/>
    </location>
</feature>
<dbReference type="EMBL" id="JMSN01000030">
    <property type="protein sequence ID" value="KDN47343.1"/>
    <property type="molecule type" value="Genomic_DNA"/>
</dbReference>
<protein>
    <submittedName>
        <fullName evidence="9">LexA/Signal peptidase</fullName>
    </submittedName>
</protein>
<proteinExistence type="inferred from homology"/>
<evidence type="ECO:0000256" key="1">
    <source>
        <dbReference type="ARBA" id="ARBA00004273"/>
    </source>
</evidence>
<feature type="non-terminal residue" evidence="9">
    <location>
        <position position="1"/>
    </location>
</feature>
<dbReference type="PRINTS" id="PR00727">
    <property type="entry name" value="LEADERPTASE"/>
</dbReference>
<dbReference type="InterPro" id="IPR019533">
    <property type="entry name" value="Peptidase_S26"/>
</dbReference>
<evidence type="ECO:0000313" key="9">
    <source>
        <dbReference type="EMBL" id="KDN47343.1"/>
    </source>
</evidence>
<dbReference type="PROSITE" id="PS00760">
    <property type="entry name" value="SPASE_I_2"/>
    <property type="match status" value="1"/>
</dbReference>
<dbReference type="GeneID" id="25262166"/>
<evidence type="ECO:0000256" key="7">
    <source>
        <dbReference type="PIRSR" id="PIRSR600223-1"/>
    </source>
</evidence>
<evidence type="ECO:0000259" key="8">
    <source>
        <dbReference type="Pfam" id="PF10502"/>
    </source>
</evidence>
<dbReference type="HOGENOM" id="CLU_028723_4_3_1"/>
<evidence type="ECO:0000256" key="3">
    <source>
        <dbReference type="ARBA" id="ARBA00022801"/>
    </source>
</evidence>
<dbReference type="InterPro" id="IPR036286">
    <property type="entry name" value="LexA/Signal_pep-like_sf"/>
</dbReference>
<accession>A0A066W4A2</accession>
<feature type="domain" description="Peptidase S26" evidence="8">
    <location>
        <begin position="4"/>
        <end position="93"/>
    </location>
</feature>
<dbReference type="SUPFAM" id="SSF51306">
    <property type="entry name" value="LexA/Signal peptidase"/>
    <property type="match status" value="1"/>
</dbReference>
<dbReference type="CDD" id="cd06530">
    <property type="entry name" value="S26_SPase_I"/>
    <property type="match status" value="1"/>
</dbReference>
<dbReference type="Gene3D" id="2.10.109.10">
    <property type="entry name" value="Umud Fragment, subunit A"/>
    <property type="match status" value="1"/>
</dbReference>
<dbReference type="GO" id="GO:0042720">
    <property type="term" value="C:mitochondrial inner membrane peptidase complex"/>
    <property type="evidence" value="ECO:0007669"/>
    <property type="project" value="TreeGrafter"/>
</dbReference>
<dbReference type="OMA" id="LCKGPSM"/>
<comment type="caution">
    <text evidence="9">The sequence shown here is derived from an EMBL/GenBank/DDBJ whole genome shotgun (WGS) entry which is preliminary data.</text>
</comment>
<dbReference type="STRING" id="1037660.A0A066W4A2"/>
<evidence type="ECO:0000256" key="2">
    <source>
        <dbReference type="ARBA" id="ARBA00022792"/>
    </source>
</evidence>
<evidence type="ECO:0000256" key="5">
    <source>
        <dbReference type="ARBA" id="ARBA00023136"/>
    </source>
</evidence>
<feature type="active site" evidence="7">
    <location>
        <position position="27"/>
    </location>
</feature>
<dbReference type="AlphaFoldDB" id="A0A066W4A2"/>
<comment type="subcellular location">
    <subcellularLocation>
        <location evidence="1">Mitochondrion inner membrane</location>
    </subcellularLocation>
</comment>
<evidence type="ECO:0000256" key="4">
    <source>
        <dbReference type="ARBA" id="ARBA00023128"/>
    </source>
</evidence>
<dbReference type="GO" id="GO:0004252">
    <property type="term" value="F:serine-type endopeptidase activity"/>
    <property type="evidence" value="ECO:0007669"/>
    <property type="project" value="InterPro"/>
</dbReference>
<keyword evidence="4" id="KW-0496">Mitochondrion</keyword>
<dbReference type="InterPro" id="IPR000223">
    <property type="entry name" value="Pept_S26A_signal_pept_1"/>
</dbReference>
<dbReference type="InterPro" id="IPR019757">
    <property type="entry name" value="Pept_S26A_signal_pept_1_Lys-AS"/>
</dbReference>
<keyword evidence="2" id="KW-0999">Mitochondrion inner membrane</keyword>
<dbReference type="InterPro" id="IPR052064">
    <property type="entry name" value="Mito_IMP1_subunit"/>
</dbReference>
<dbReference type="Proteomes" id="UP000027361">
    <property type="component" value="Unassembled WGS sequence"/>
</dbReference>
<keyword evidence="3" id="KW-0378">Hydrolase</keyword>
<name>A0A066W4A2_TILAU</name>
<reference evidence="9 10" key="1">
    <citation type="submission" date="2014-05" db="EMBL/GenBank/DDBJ databases">
        <title>Draft genome sequence of a rare smut relative, Tilletiaria anomala UBC 951.</title>
        <authorList>
            <consortium name="DOE Joint Genome Institute"/>
            <person name="Toome M."/>
            <person name="Kuo A."/>
            <person name="Henrissat B."/>
            <person name="Lipzen A."/>
            <person name="Tritt A."/>
            <person name="Yoshinaga Y."/>
            <person name="Zane M."/>
            <person name="Barry K."/>
            <person name="Grigoriev I.V."/>
            <person name="Spatafora J.W."/>
            <person name="Aimea M.C."/>
        </authorList>
    </citation>
    <scope>NUCLEOTIDE SEQUENCE [LARGE SCALE GENOMIC DNA]</scope>
    <source>
        <strain evidence="9 10">UBC 951</strain>
    </source>
</reference>
<gene>
    <name evidence="9" type="ORF">K437DRAFT_217381</name>
</gene>
<dbReference type="InParanoid" id="A0A066W4A2"/>
<sequence>IRTLQIMAMVHVVTTHVAEIRWTTGSSMLPTLAASGDQVLHVRWPLYNFTQRIKRTNTYGLELGDLVVATSPMNPSKTVCKRVVGLPGDTILVDPRKDAPSITVPRGHVFLCGDNLNNSTDSRHYGPVPIGLIRGKVVARV</sequence>
<dbReference type="PANTHER" id="PTHR12383:SF16">
    <property type="entry name" value="MITOCHONDRIAL INNER MEMBRANE PROTEASE SUBUNIT 1"/>
    <property type="match status" value="1"/>
</dbReference>
<keyword evidence="10" id="KW-1185">Reference proteome</keyword>
<organism evidence="9 10">
    <name type="scientific">Tilletiaria anomala (strain ATCC 24038 / CBS 436.72 / UBC 951)</name>
    <dbReference type="NCBI Taxonomy" id="1037660"/>
    <lineage>
        <taxon>Eukaryota</taxon>
        <taxon>Fungi</taxon>
        <taxon>Dikarya</taxon>
        <taxon>Basidiomycota</taxon>
        <taxon>Ustilaginomycotina</taxon>
        <taxon>Exobasidiomycetes</taxon>
        <taxon>Georgefischeriales</taxon>
        <taxon>Tilletiariaceae</taxon>
        <taxon>Tilletiaria</taxon>
    </lineage>
</organism>